<comment type="similarity">
    <text evidence="3">Belongs to the acetyltransferase family. RimJ subfamily.</text>
</comment>
<organism evidence="5 6">
    <name type="scientific">Xanthobacter agilis</name>
    <dbReference type="NCBI Taxonomy" id="47492"/>
    <lineage>
        <taxon>Bacteria</taxon>
        <taxon>Pseudomonadati</taxon>
        <taxon>Pseudomonadota</taxon>
        <taxon>Alphaproteobacteria</taxon>
        <taxon>Hyphomicrobiales</taxon>
        <taxon>Xanthobacteraceae</taxon>
        <taxon>Xanthobacter</taxon>
    </lineage>
</organism>
<sequence length="210" mass="23009">MTVIEVPPERPLAESSIPVLETDRLVLRAPHIEDVGAIAELANNRRIAEMTANLPFPYRASDAHAFVETLGATPHAATFALLLKREGYLEFAGMCGFGRRPTETDPEIGYWVGEPYWGRGIATEATRAVIDYVFSQTDIALVAGAARVVNPGSRRVLEKCGFQWCGVGLCQVRALGASVPVDRFQLDRRTWASLRAWGTTVLPHLRAAAH</sequence>
<feature type="domain" description="N-acetyltransferase" evidence="4">
    <location>
        <begin position="25"/>
        <end position="182"/>
    </location>
</feature>
<protein>
    <submittedName>
        <fullName evidence="5">RimJ/RimL family protein N-acetyltransferase</fullName>
    </submittedName>
</protein>
<evidence type="ECO:0000313" key="6">
    <source>
        <dbReference type="Proteomes" id="UP001241747"/>
    </source>
</evidence>
<dbReference type="PROSITE" id="PS51186">
    <property type="entry name" value="GNAT"/>
    <property type="match status" value="1"/>
</dbReference>
<dbReference type="InterPro" id="IPR000182">
    <property type="entry name" value="GNAT_dom"/>
</dbReference>
<evidence type="ECO:0000256" key="2">
    <source>
        <dbReference type="ARBA" id="ARBA00023315"/>
    </source>
</evidence>
<dbReference type="EMBL" id="JAUSVY010000004">
    <property type="protein sequence ID" value="MDQ0505165.1"/>
    <property type="molecule type" value="Genomic_DNA"/>
</dbReference>
<dbReference type="RefSeq" id="WP_237344353.1">
    <property type="nucleotide sequence ID" value="NZ_JABWGX010000004.1"/>
</dbReference>
<dbReference type="PANTHER" id="PTHR43792">
    <property type="entry name" value="GNAT FAMILY, PUTATIVE (AFU_ORTHOLOGUE AFUA_3G00765)-RELATED-RELATED"/>
    <property type="match status" value="1"/>
</dbReference>
<dbReference type="InterPro" id="IPR051531">
    <property type="entry name" value="N-acetyltransferase"/>
</dbReference>
<evidence type="ECO:0000256" key="3">
    <source>
        <dbReference type="ARBA" id="ARBA00038502"/>
    </source>
</evidence>
<evidence type="ECO:0000313" key="5">
    <source>
        <dbReference type="EMBL" id="MDQ0505165.1"/>
    </source>
</evidence>
<comment type="caution">
    <text evidence="5">The sequence shown here is derived from an EMBL/GenBank/DDBJ whole genome shotgun (WGS) entry which is preliminary data.</text>
</comment>
<accession>A0ABU0LDE7</accession>
<proteinExistence type="inferred from homology"/>
<keyword evidence="1" id="KW-0808">Transferase</keyword>
<keyword evidence="6" id="KW-1185">Reference proteome</keyword>
<reference evidence="5 6" key="1">
    <citation type="submission" date="2023-07" db="EMBL/GenBank/DDBJ databases">
        <title>Genomic Encyclopedia of Type Strains, Phase IV (KMG-IV): sequencing the most valuable type-strain genomes for metagenomic binning, comparative biology and taxonomic classification.</title>
        <authorList>
            <person name="Goeker M."/>
        </authorList>
    </citation>
    <scope>NUCLEOTIDE SEQUENCE [LARGE SCALE GENOMIC DNA]</scope>
    <source>
        <strain evidence="5 6">DSM 3770</strain>
    </source>
</reference>
<dbReference type="Pfam" id="PF13302">
    <property type="entry name" value="Acetyltransf_3"/>
    <property type="match status" value="1"/>
</dbReference>
<dbReference type="SUPFAM" id="SSF55729">
    <property type="entry name" value="Acyl-CoA N-acyltransferases (Nat)"/>
    <property type="match status" value="1"/>
</dbReference>
<keyword evidence="2" id="KW-0012">Acyltransferase</keyword>
<name>A0ABU0LDE7_XANAG</name>
<evidence type="ECO:0000259" key="4">
    <source>
        <dbReference type="PROSITE" id="PS51186"/>
    </source>
</evidence>
<dbReference type="InterPro" id="IPR016181">
    <property type="entry name" value="Acyl_CoA_acyltransferase"/>
</dbReference>
<dbReference type="PANTHER" id="PTHR43792:SF8">
    <property type="entry name" value="[RIBOSOMAL PROTEIN US5]-ALANINE N-ACETYLTRANSFERASE"/>
    <property type="match status" value="1"/>
</dbReference>
<dbReference type="Proteomes" id="UP001241747">
    <property type="component" value="Unassembled WGS sequence"/>
</dbReference>
<gene>
    <name evidence="5" type="ORF">QOZ94_001961</name>
</gene>
<evidence type="ECO:0000256" key="1">
    <source>
        <dbReference type="ARBA" id="ARBA00022679"/>
    </source>
</evidence>
<dbReference type="Gene3D" id="3.40.630.30">
    <property type="match status" value="1"/>
</dbReference>